<dbReference type="NCBIfam" id="TIGR03141">
    <property type="entry name" value="cytochro_ccmD"/>
    <property type="match status" value="1"/>
</dbReference>
<reference evidence="10" key="1">
    <citation type="submission" date="2018-06" db="EMBL/GenBank/DDBJ databases">
        <authorList>
            <person name="Zhirakovskaya E."/>
        </authorList>
    </citation>
    <scope>NUCLEOTIDE SEQUENCE</scope>
</reference>
<feature type="transmembrane region" description="Helical" evidence="9">
    <location>
        <begin position="14"/>
        <end position="35"/>
    </location>
</feature>
<dbReference type="GO" id="GO:0005886">
    <property type="term" value="C:plasma membrane"/>
    <property type="evidence" value="ECO:0007669"/>
    <property type="project" value="UniProtKB-SubCell"/>
</dbReference>
<dbReference type="InterPro" id="IPR007078">
    <property type="entry name" value="Haem_export_protD_CcmD"/>
</dbReference>
<evidence type="ECO:0000256" key="7">
    <source>
        <dbReference type="ARBA" id="ARBA00022989"/>
    </source>
</evidence>
<dbReference type="GO" id="GO:0017004">
    <property type="term" value="P:cytochrome complex assembly"/>
    <property type="evidence" value="ECO:0007669"/>
    <property type="project" value="UniProtKB-KW"/>
</dbReference>
<evidence type="ECO:0000256" key="4">
    <source>
        <dbReference type="ARBA" id="ARBA00022519"/>
    </source>
</evidence>
<evidence type="ECO:0000256" key="6">
    <source>
        <dbReference type="ARBA" id="ARBA00022748"/>
    </source>
</evidence>
<name>A0A3B0W0P7_9ZZZZ</name>
<evidence type="ECO:0008006" key="11">
    <source>
        <dbReference type="Google" id="ProtNLM"/>
    </source>
</evidence>
<evidence type="ECO:0000256" key="9">
    <source>
        <dbReference type="SAM" id="Phobius"/>
    </source>
</evidence>
<dbReference type="GO" id="GO:0015886">
    <property type="term" value="P:heme transport"/>
    <property type="evidence" value="ECO:0007669"/>
    <property type="project" value="InterPro"/>
</dbReference>
<keyword evidence="4" id="KW-0997">Cell inner membrane</keyword>
<keyword evidence="2" id="KW-0813">Transport</keyword>
<organism evidence="10">
    <name type="scientific">hydrothermal vent metagenome</name>
    <dbReference type="NCBI Taxonomy" id="652676"/>
    <lineage>
        <taxon>unclassified sequences</taxon>
        <taxon>metagenomes</taxon>
        <taxon>ecological metagenomes</taxon>
    </lineage>
</organism>
<comment type="subcellular location">
    <subcellularLocation>
        <location evidence="1">Cell inner membrane</location>
        <topology evidence="1">Single-pass membrane protein</topology>
    </subcellularLocation>
</comment>
<evidence type="ECO:0000256" key="8">
    <source>
        <dbReference type="ARBA" id="ARBA00023136"/>
    </source>
</evidence>
<protein>
    <recommendedName>
        <fullName evidence="11">Heme exporter protein D</fullName>
    </recommendedName>
</protein>
<keyword evidence="6" id="KW-0201">Cytochrome c-type biogenesis</keyword>
<keyword evidence="5 9" id="KW-0812">Transmembrane</keyword>
<keyword evidence="8 9" id="KW-0472">Membrane</keyword>
<evidence type="ECO:0000256" key="2">
    <source>
        <dbReference type="ARBA" id="ARBA00022448"/>
    </source>
</evidence>
<evidence type="ECO:0000313" key="10">
    <source>
        <dbReference type="EMBL" id="VAW45983.1"/>
    </source>
</evidence>
<accession>A0A3B0W0P7</accession>
<evidence type="ECO:0000256" key="1">
    <source>
        <dbReference type="ARBA" id="ARBA00004377"/>
    </source>
</evidence>
<dbReference type="Pfam" id="PF04995">
    <property type="entry name" value="CcmD"/>
    <property type="match status" value="1"/>
</dbReference>
<gene>
    <name evidence="10" type="ORF">MNBD_GAMMA03-1864</name>
</gene>
<sequence length="62" mass="7273">MDIGEFLHMGGHGFYIWGSYGTAFFLMIVETTWVAKRRNKAKKELERMEAEFARVDNQGMNR</sequence>
<evidence type="ECO:0000256" key="3">
    <source>
        <dbReference type="ARBA" id="ARBA00022475"/>
    </source>
</evidence>
<keyword evidence="7 9" id="KW-1133">Transmembrane helix</keyword>
<keyword evidence="3" id="KW-1003">Cell membrane</keyword>
<dbReference type="AlphaFoldDB" id="A0A3B0W0P7"/>
<dbReference type="EMBL" id="UOFC01000084">
    <property type="protein sequence ID" value="VAW45983.1"/>
    <property type="molecule type" value="Genomic_DNA"/>
</dbReference>
<proteinExistence type="predicted"/>
<evidence type="ECO:0000256" key="5">
    <source>
        <dbReference type="ARBA" id="ARBA00022692"/>
    </source>
</evidence>